<dbReference type="PANTHER" id="PTHR43179">
    <property type="entry name" value="RHAMNOSYLTRANSFERASE WBBL"/>
    <property type="match status" value="1"/>
</dbReference>
<evidence type="ECO:0000313" key="7">
    <source>
        <dbReference type="EMBL" id="RKQ92868.1"/>
    </source>
</evidence>
<comment type="caution">
    <text evidence="7">The sequence shown here is derived from an EMBL/GenBank/DDBJ whole genome shotgun (WGS) entry which is preliminary data.</text>
</comment>
<dbReference type="EMBL" id="RBIL01000001">
    <property type="protein sequence ID" value="RKQ92868.1"/>
    <property type="molecule type" value="Genomic_DNA"/>
</dbReference>
<keyword evidence="3" id="KW-0328">Glycosyltransferase</keyword>
<comment type="similarity">
    <text evidence="2">Belongs to the glycosyltransferase 2 family.</text>
</comment>
<dbReference type="InterPro" id="IPR029044">
    <property type="entry name" value="Nucleotide-diphossugar_trans"/>
</dbReference>
<accession>A0A660LCS8</accession>
<comment type="pathway">
    <text evidence="1">Cell wall biogenesis; cell wall polysaccharide biosynthesis.</text>
</comment>
<organism evidence="7 8">
    <name type="scientific">Solirubrobacter pauli</name>
    <dbReference type="NCBI Taxonomy" id="166793"/>
    <lineage>
        <taxon>Bacteria</taxon>
        <taxon>Bacillati</taxon>
        <taxon>Actinomycetota</taxon>
        <taxon>Thermoleophilia</taxon>
        <taxon>Solirubrobacterales</taxon>
        <taxon>Solirubrobacteraceae</taxon>
        <taxon>Solirubrobacter</taxon>
    </lineage>
</organism>
<evidence type="ECO:0000259" key="5">
    <source>
        <dbReference type="Pfam" id="PF00535"/>
    </source>
</evidence>
<dbReference type="Pfam" id="PF13632">
    <property type="entry name" value="Glyco_trans_2_3"/>
    <property type="match status" value="1"/>
</dbReference>
<evidence type="ECO:0000256" key="4">
    <source>
        <dbReference type="ARBA" id="ARBA00022679"/>
    </source>
</evidence>
<sequence>MAEPSLATIVVAYGSERELPQTLAALRAQLEPGDDLVVVDNASADASAEIARAAGARVIELERNVGFAGGCRAGAEATTAPLLFFCNPDCEVAPGTLSALRAAATLKPRWGAWQALVTLPGGREVNTSGGITHWLGMGWAGAYGASVDAVEPELHEVSFASGAALMVRREAWEEVDGFDAAYFMYCEDLDLSLRLRLAGWGVGIAPQARVEHAYDFDKGSYKWFLLERNRWWTVIGAYPGPLLLALLPALLGAELALLAVAARGGWLPEKLRAQAAVLRSLPWALRRRRRVQRTRRAGGEQALVGALSPALDSPFLGPVAELGPVRALQAGYWAFARRVVGGAHG</sequence>
<dbReference type="InterPro" id="IPR001173">
    <property type="entry name" value="Glyco_trans_2-like"/>
</dbReference>
<protein>
    <submittedName>
        <fullName evidence="7">GT2 family glycosyltransferase</fullName>
    </submittedName>
</protein>
<keyword evidence="4 7" id="KW-0808">Transferase</keyword>
<dbReference type="Gene3D" id="3.90.550.10">
    <property type="entry name" value="Spore Coat Polysaccharide Biosynthesis Protein SpsA, Chain A"/>
    <property type="match status" value="1"/>
</dbReference>
<evidence type="ECO:0000313" key="8">
    <source>
        <dbReference type="Proteomes" id="UP000278962"/>
    </source>
</evidence>
<feature type="domain" description="Glycosyltransferase 2-like" evidence="6">
    <location>
        <begin position="153"/>
        <end position="251"/>
    </location>
</feature>
<dbReference type="Pfam" id="PF00535">
    <property type="entry name" value="Glycos_transf_2"/>
    <property type="match status" value="1"/>
</dbReference>
<keyword evidence="8" id="KW-1185">Reference proteome</keyword>
<gene>
    <name evidence="7" type="ORF">C8N24_2724</name>
</gene>
<reference evidence="7 8" key="1">
    <citation type="submission" date="2018-10" db="EMBL/GenBank/DDBJ databases">
        <title>Genomic Encyclopedia of Archaeal and Bacterial Type Strains, Phase II (KMG-II): from individual species to whole genera.</title>
        <authorList>
            <person name="Goeker M."/>
        </authorList>
    </citation>
    <scope>NUCLEOTIDE SEQUENCE [LARGE SCALE GENOMIC DNA]</scope>
    <source>
        <strain evidence="7 8">DSM 14954</strain>
    </source>
</reference>
<dbReference type="OrthoDB" id="9771846at2"/>
<dbReference type="RefSeq" id="WP_121250640.1">
    <property type="nucleotide sequence ID" value="NZ_RBIL01000001.1"/>
</dbReference>
<dbReference type="AlphaFoldDB" id="A0A660LCS8"/>
<dbReference type="CDD" id="cd04186">
    <property type="entry name" value="GT_2_like_c"/>
    <property type="match status" value="1"/>
</dbReference>
<evidence type="ECO:0000256" key="1">
    <source>
        <dbReference type="ARBA" id="ARBA00004776"/>
    </source>
</evidence>
<proteinExistence type="inferred from homology"/>
<feature type="domain" description="Glycosyltransferase 2-like" evidence="5">
    <location>
        <begin position="9"/>
        <end position="105"/>
    </location>
</feature>
<evidence type="ECO:0000256" key="2">
    <source>
        <dbReference type="ARBA" id="ARBA00006739"/>
    </source>
</evidence>
<dbReference type="SUPFAM" id="SSF53448">
    <property type="entry name" value="Nucleotide-diphospho-sugar transferases"/>
    <property type="match status" value="1"/>
</dbReference>
<name>A0A660LCS8_9ACTN</name>
<evidence type="ECO:0000256" key="3">
    <source>
        <dbReference type="ARBA" id="ARBA00022676"/>
    </source>
</evidence>
<dbReference type="GO" id="GO:0016757">
    <property type="term" value="F:glycosyltransferase activity"/>
    <property type="evidence" value="ECO:0007669"/>
    <property type="project" value="UniProtKB-KW"/>
</dbReference>
<dbReference type="Proteomes" id="UP000278962">
    <property type="component" value="Unassembled WGS sequence"/>
</dbReference>
<dbReference type="PANTHER" id="PTHR43179:SF12">
    <property type="entry name" value="GALACTOFURANOSYLTRANSFERASE GLFT2"/>
    <property type="match status" value="1"/>
</dbReference>
<evidence type="ECO:0000259" key="6">
    <source>
        <dbReference type="Pfam" id="PF13632"/>
    </source>
</evidence>